<reference evidence="1 2" key="1">
    <citation type="submission" date="2024-02" db="EMBL/GenBank/DDBJ databases">
        <authorList>
            <person name="Daric V."/>
            <person name="Darras S."/>
        </authorList>
    </citation>
    <scope>NUCLEOTIDE SEQUENCE [LARGE SCALE GENOMIC DNA]</scope>
</reference>
<proteinExistence type="predicted"/>
<keyword evidence="2" id="KW-1185">Reference proteome</keyword>
<name>A0ABP0GGD0_CLALP</name>
<comment type="caution">
    <text evidence="1">The sequence shown here is derived from an EMBL/GenBank/DDBJ whole genome shotgun (WGS) entry which is preliminary data.</text>
</comment>
<gene>
    <name evidence="1" type="ORF">CVLEPA_LOCUS22654</name>
</gene>
<protein>
    <submittedName>
        <fullName evidence="1">Uncharacterized protein</fullName>
    </submittedName>
</protein>
<evidence type="ECO:0000313" key="1">
    <source>
        <dbReference type="EMBL" id="CAK8690003.1"/>
    </source>
</evidence>
<accession>A0ABP0GGD0</accession>
<dbReference type="Proteomes" id="UP001642483">
    <property type="component" value="Unassembled WGS sequence"/>
</dbReference>
<organism evidence="1 2">
    <name type="scientific">Clavelina lepadiformis</name>
    <name type="common">Light-bulb sea squirt</name>
    <name type="synonym">Ascidia lepadiformis</name>
    <dbReference type="NCBI Taxonomy" id="159417"/>
    <lineage>
        <taxon>Eukaryota</taxon>
        <taxon>Metazoa</taxon>
        <taxon>Chordata</taxon>
        <taxon>Tunicata</taxon>
        <taxon>Ascidiacea</taxon>
        <taxon>Aplousobranchia</taxon>
        <taxon>Clavelinidae</taxon>
        <taxon>Clavelina</taxon>
    </lineage>
</organism>
<sequence>MFEFSFAVQSLPFEYQLLLCQRPCEMARKMFQTNVRGILKLVCEFCLLLKKQSSVFQSLKVV</sequence>
<evidence type="ECO:0000313" key="2">
    <source>
        <dbReference type="Proteomes" id="UP001642483"/>
    </source>
</evidence>
<dbReference type="EMBL" id="CAWYQH010000112">
    <property type="protein sequence ID" value="CAK8690003.1"/>
    <property type="molecule type" value="Genomic_DNA"/>
</dbReference>